<evidence type="ECO:0000313" key="3">
    <source>
        <dbReference type="Proteomes" id="UP000321103"/>
    </source>
</evidence>
<dbReference type="AlphaFoldDB" id="A0A512IDQ7"/>
<keyword evidence="3" id="KW-1185">Reference proteome</keyword>
<evidence type="ECO:0000313" key="2">
    <source>
        <dbReference type="EMBL" id="GEO95832.1"/>
    </source>
</evidence>
<name>A0A512IDQ7_9MICC</name>
<comment type="caution">
    <text evidence="2">The sequence shown here is derived from an EMBL/GenBank/DDBJ whole genome shotgun (WGS) entry which is preliminary data.</text>
</comment>
<dbReference type="Proteomes" id="UP000321103">
    <property type="component" value="Unassembled WGS sequence"/>
</dbReference>
<proteinExistence type="predicted"/>
<feature type="compositionally biased region" description="Basic and acidic residues" evidence="1">
    <location>
        <begin position="14"/>
        <end position="33"/>
    </location>
</feature>
<protein>
    <submittedName>
        <fullName evidence="2">Uncharacterized protein</fullName>
    </submittedName>
</protein>
<dbReference type="RefSeq" id="WP_062733522.1">
    <property type="nucleotide sequence ID" value="NZ_BJZS01000051.1"/>
</dbReference>
<accession>A0A512IDQ7</accession>
<organism evidence="2 3">
    <name type="scientific">Kocuria turfanensis</name>
    <dbReference type="NCBI Taxonomy" id="388357"/>
    <lineage>
        <taxon>Bacteria</taxon>
        <taxon>Bacillati</taxon>
        <taxon>Actinomycetota</taxon>
        <taxon>Actinomycetes</taxon>
        <taxon>Micrococcales</taxon>
        <taxon>Micrococcaceae</taxon>
        <taxon>Kocuria</taxon>
    </lineage>
</organism>
<sequence>MLINASLERIEAWQTERERTRPERERDRPERARSRPTTLTALTGGLRELLPRLEPLTGPITMRRLWVQTRNPEWSMYFAGSTRGTEYHAQGALHGYCHHLQVHGLQISSSPHTLRRDGTGRPGNMVFEIHDPAGDGTRVIAAQVGDGDRWVFTNIGRVRPFERTEAYGARRIRDRLSGEMIADYCAALGLFPFEEDFYGPRGLLLEQAPESYLPHCDPRGLVQK</sequence>
<dbReference type="EMBL" id="BJZS01000051">
    <property type="protein sequence ID" value="GEO95832.1"/>
    <property type="molecule type" value="Genomic_DNA"/>
</dbReference>
<evidence type="ECO:0000256" key="1">
    <source>
        <dbReference type="SAM" id="MobiDB-lite"/>
    </source>
</evidence>
<gene>
    <name evidence="2" type="ORF">KTU01_19550</name>
</gene>
<feature type="region of interest" description="Disordered" evidence="1">
    <location>
        <begin position="14"/>
        <end position="36"/>
    </location>
</feature>
<reference evidence="2 3" key="1">
    <citation type="submission" date="2019-07" db="EMBL/GenBank/DDBJ databases">
        <title>Whole genome shotgun sequence of Kocuria turfanensis NBRC 107627.</title>
        <authorList>
            <person name="Hosoyama A."/>
            <person name="Uohara A."/>
            <person name="Ohji S."/>
            <person name="Ichikawa N."/>
        </authorList>
    </citation>
    <scope>NUCLEOTIDE SEQUENCE [LARGE SCALE GENOMIC DNA]</scope>
    <source>
        <strain evidence="2 3">NBRC 107627</strain>
    </source>
</reference>